<feature type="domain" description="PDZ" evidence="4">
    <location>
        <begin position="271"/>
        <end position="322"/>
    </location>
</feature>
<feature type="transmembrane region" description="Helical" evidence="3">
    <location>
        <begin position="7"/>
        <end position="26"/>
    </location>
</feature>
<keyword evidence="3" id="KW-0472">Membrane</keyword>
<dbReference type="EMBL" id="JJMM01000004">
    <property type="protein sequence ID" value="KDR96339.1"/>
    <property type="molecule type" value="Genomic_DNA"/>
</dbReference>
<dbReference type="RefSeq" id="WP_038262175.1">
    <property type="nucleotide sequence ID" value="NZ_FSRH01000013.1"/>
</dbReference>
<dbReference type="GO" id="GO:0006508">
    <property type="term" value="P:proteolysis"/>
    <property type="evidence" value="ECO:0007669"/>
    <property type="project" value="UniProtKB-KW"/>
</dbReference>
<dbReference type="SMART" id="SM00228">
    <property type="entry name" value="PDZ"/>
    <property type="match status" value="1"/>
</dbReference>
<dbReference type="InterPro" id="IPR001940">
    <property type="entry name" value="Peptidase_S1C"/>
</dbReference>
<dbReference type="InterPro" id="IPR051201">
    <property type="entry name" value="Chloro_Bact_Ser_Proteases"/>
</dbReference>
<name>A0A069RH23_PEPLI</name>
<dbReference type="STRING" id="1121324.CLIT_4c01760"/>
<keyword evidence="3" id="KW-1133">Transmembrane helix</keyword>
<comment type="caution">
    <text evidence="5">The sequence shown here is derived from an EMBL/GenBank/DDBJ whole genome shotgun (WGS) entry which is preliminary data.</text>
</comment>
<sequence>MSRFFTGLIGAVVGCLLTLYTVFYAMPDYFLGDIKGQAESGEIVVTEMPKDSTIYKAVAKKAMPSVVGITTVTVQEDFFYGARKTSGVGTGVIVDSRGYILTNAHVIGDGKAEDVNVLFDDGSNEKASVLWYDTVLDLAVIKVEKQGLIPAELGDSDNVEVGDIAMAIGNPLGLEFERSLTQGIISGLNRSIQIDQYQTIENLIQTDATINPGNSGGPLLNSKGQVIGINTAKIQTAEGLGFAIPINMATPIVNQFIEKGEFERVLLGIRGVEVSRFERATGTDLSVDDGLYVVEVSAGSAAASAGMQNGDIIVKIGNKDIKIMGDLIRELYKYSSGDSVKVKVIRDGQEKEIEVTF</sequence>
<dbReference type="Gene3D" id="2.40.10.120">
    <property type="match status" value="1"/>
</dbReference>
<dbReference type="PANTHER" id="PTHR43343:SF3">
    <property type="entry name" value="PROTEASE DO-LIKE 8, CHLOROPLASTIC"/>
    <property type="match status" value="1"/>
</dbReference>
<keyword evidence="1 5" id="KW-0645">Protease</keyword>
<dbReference type="OrthoDB" id="9758917at2"/>
<dbReference type="Pfam" id="PF13180">
    <property type="entry name" value="PDZ_2"/>
    <property type="match status" value="1"/>
</dbReference>
<protein>
    <submittedName>
        <fullName evidence="5">Putative serine protease HtrA</fullName>
    </submittedName>
</protein>
<dbReference type="SUPFAM" id="SSF50494">
    <property type="entry name" value="Trypsin-like serine proteases"/>
    <property type="match status" value="1"/>
</dbReference>
<keyword evidence="3" id="KW-0812">Transmembrane</keyword>
<keyword evidence="6" id="KW-1185">Reference proteome</keyword>
<dbReference type="GO" id="GO:0004252">
    <property type="term" value="F:serine-type endopeptidase activity"/>
    <property type="evidence" value="ECO:0007669"/>
    <property type="project" value="InterPro"/>
</dbReference>
<evidence type="ECO:0000256" key="1">
    <source>
        <dbReference type="ARBA" id="ARBA00022670"/>
    </source>
</evidence>
<accession>A0A069RH23</accession>
<evidence type="ECO:0000259" key="4">
    <source>
        <dbReference type="PROSITE" id="PS50106"/>
    </source>
</evidence>
<keyword evidence="2" id="KW-0378">Hydrolase</keyword>
<dbReference type="PROSITE" id="PS51257">
    <property type="entry name" value="PROKAR_LIPOPROTEIN"/>
    <property type="match status" value="1"/>
</dbReference>
<dbReference type="PRINTS" id="PR00834">
    <property type="entry name" value="PROTEASES2C"/>
</dbReference>
<dbReference type="InterPro" id="IPR001478">
    <property type="entry name" value="PDZ"/>
</dbReference>
<reference evidence="5 6" key="1">
    <citation type="submission" date="2014-03" db="EMBL/GenBank/DDBJ databases">
        <title>Genome sequence of Clostridium litorale W6, DSM 5388.</title>
        <authorList>
            <person name="Poehlein A."/>
            <person name="Jagirdar A."/>
            <person name="Khonsari B."/>
            <person name="Chibani C.M."/>
            <person name="Gutierrez Gutierrez D.A."/>
            <person name="Davydova E."/>
            <person name="Alghaithi H.S."/>
            <person name="Nair K.P."/>
            <person name="Dhamotharan K."/>
            <person name="Chandran L."/>
            <person name="G W."/>
            <person name="Daniel R."/>
        </authorList>
    </citation>
    <scope>NUCLEOTIDE SEQUENCE [LARGE SCALE GENOMIC DNA]</scope>
    <source>
        <strain evidence="5 6">W6</strain>
    </source>
</reference>
<evidence type="ECO:0000256" key="3">
    <source>
        <dbReference type="SAM" id="Phobius"/>
    </source>
</evidence>
<dbReference type="Pfam" id="PF13365">
    <property type="entry name" value="Trypsin_2"/>
    <property type="match status" value="1"/>
</dbReference>
<evidence type="ECO:0000256" key="2">
    <source>
        <dbReference type="ARBA" id="ARBA00022801"/>
    </source>
</evidence>
<dbReference type="AlphaFoldDB" id="A0A069RH23"/>
<proteinExistence type="predicted"/>
<dbReference type="InterPro" id="IPR036034">
    <property type="entry name" value="PDZ_sf"/>
</dbReference>
<organism evidence="5 6">
    <name type="scientific">Peptoclostridium litorale DSM 5388</name>
    <dbReference type="NCBI Taxonomy" id="1121324"/>
    <lineage>
        <taxon>Bacteria</taxon>
        <taxon>Bacillati</taxon>
        <taxon>Bacillota</taxon>
        <taxon>Clostridia</taxon>
        <taxon>Peptostreptococcales</taxon>
        <taxon>Peptoclostridiaceae</taxon>
        <taxon>Peptoclostridium</taxon>
    </lineage>
</organism>
<evidence type="ECO:0000313" key="5">
    <source>
        <dbReference type="EMBL" id="KDR96339.1"/>
    </source>
</evidence>
<dbReference type="InterPro" id="IPR009003">
    <property type="entry name" value="Peptidase_S1_PA"/>
</dbReference>
<dbReference type="SUPFAM" id="SSF50156">
    <property type="entry name" value="PDZ domain-like"/>
    <property type="match status" value="1"/>
</dbReference>
<evidence type="ECO:0000313" key="6">
    <source>
        <dbReference type="Proteomes" id="UP000027946"/>
    </source>
</evidence>
<gene>
    <name evidence="5" type="primary">htrA</name>
    <name evidence="5" type="ORF">CLIT_4c01760</name>
</gene>
<dbReference type="eggNOG" id="COG0265">
    <property type="taxonomic scope" value="Bacteria"/>
</dbReference>
<dbReference type="PROSITE" id="PS50106">
    <property type="entry name" value="PDZ"/>
    <property type="match status" value="1"/>
</dbReference>
<dbReference type="PANTHER" id="PTHR43343">
    <property type="entry name" value="PEPTIDASE S12"/>
    <property type="match status" value="1"/>
</dbReference>
<dbReference type="Proteomes" id="UP000027946">
    <property type="component" value="Unassembled WGS sequence"/>
</dbReference>
<dbReference type="Gene3D" id="2.30.42.10">
    <property type="match status" value="1"/>
</dbReference>